<comment type="caution">
    <text evidence="1">The sequence shown here is derived from an EMBL/GenBank/DDBJ whole genome shotgun (WGS) entry which is preliminary data.</text>
</comment>
<sequence length="162" mass="17548">MPLGDQLYATAKTGCHAFEGAHSVRLRTAADYLTDRADQPGSPLHDQPVPDTTWTILQTHATPEQAGVIAQAAYLRHHRPDIALSAITRAAQTPDAAPGAMYNLALLLTERGDLDEAETWYRRAADTGNTDAMNNLGLLLKQRGDLDEAGVWFERAREAGGS</sequence>
<dbReference type="EMBL" id="BSTX01000002">
    <property type="protein sequence ID" value="GLZ78192.1"/>
    <property type="molecule type" value="Genomic_DNA"/>
</dbReference>
<dbReference type="AlphaFoldDB" id="A0A9W6SLM8"/>
<dbReference type="Gene3D" id="1.25.40.10">
    <property type="entry name" value="Tetratricopeptide repeat domain"/>
    <property type="match status" value="1"/>
</dbReference>
<gene>
    <name evidence="1" type="ORF">Afil01_29990</name>
</gene>
<name>A0A9W6SLM8_9ACTN</name>
<evidence type="ECO:0000313" key="2">
    <source>
        <dbReference type="Proteomes" id="UP001165079"/>
    </source>
</evidence>
<dbReference type="GO" id="GO:0042802">
    <property type="term" value="F:identical protein binding"/>
    <property type="evidence" value="ECO:0007669"/>
    <property type="project" value="InterPro"/>
</dbReference>
<dbReference type="Pfam" id="PF07721">
    <property type="entry name" value="TPR_4"/>
    <property type="match status" value="1"/>
</dbReference>
<proteinExistence type="predicted"/>
<dbReference type="InterPro" id="IPR011990">
    <property type="entry name" value="TPR-like_helical_dom_sf"/>
</dbReference>
<organism evidence="1 2">
    <name type="scientific">Actinorhabdospora filicis</name>
    <dbReference type="NCBI Taxonomy" id="1785913"/>
    <lineage>
        <taxon>Bacteria</taxon>
        <taxon>Bacillati</taxon>
        <taxon>Actinomycetota</taxon>
        <taxon>Actinomycetes</taxon>
        <taxon>Micromonosporales</taxon>
        <taxon>Micromonosporaceae</taxon>
        <taxon>Actinorhabdospora</taxon>
    </lineage>
</organism>
<dbReference type="SUPFAM" id="SSF81901">
    <property type="entry name" value="HCP-like"/>
    <property type="match status" value="1"/>
</dbReference>
<dbReference type="Proteomes" id="UP001165079">
    <property type="component" value="Unassembled WGS sequence"/>
</dbReference>
<keyword evidence="2" id="KW-1185">Reference proteome</keyword>
<dbReference type="InterPro" id="IPR006597">
    <property type="entry name" value="Sel1-like"/>
</dbReference>
<evidence type="ECO:0008006" key="3">
    <source>
        <dbReference type="Google" id="ProtNLM"/>
    </source>
</evidence>
<dbReference type="InterPro" id="IPR011717">
    <property type="entry name" value="TPR-4"/>
</dbReference>
<dbReference type="RefSeq" id="WP_285663362.1">
    <property type="nucleotide sequence ID" value="NZ_BSTX01000002.1"/>
</dbReference>
<reference evidence="1" key="1">
    <citation type="submission" date="2023-03" db="EMBL/GenBank/DDBJ databases">
        <title>Actinorhabdospora filicis NBRC 111898.</title>
        <authorList>
            <person name="Ichikawa N."/>
            <person name="Sato H."/>
            <person name="Tonouchi N."/>
        </authorList>
    </citation>
    <scope>NUCLEOTIDE SEQUENCE</scope>
    <source>
        <strain evidence="1">NBRC 111898</strain>
    </source>
</reference>
<protein>
    <recommendedName>
        <fullName evidence="3">Tetratricopeptide repeat protein</fullName>
    </recommendedName>
</protein>
<evidence type="ECO:0000313" key="1">
    <source>
        <dbReference type="EMBL" id="GLZ78192.1"/>
    </source>
</evidence>
<dbReference type="Pfam" id="PF13432">
    <property type="entry name" value="TPR_16"/>
    <property type="match status" value="1"/>
</dbReference>
<dbReference type="SMART" id="SM00671">
    <property type="entry name" value="SEL1"/>
    <property type="match status" value="2"/>
</dbReference>
<accession>A0A9W6SLM8</accession>